<dbReference type="GO" id="GO:0030170">
    <property type="term" value="F:pyridoxal phosphate binding"/>
    <property type="evidence" value="ECO:0007669"/>
    <property type="project" value="TreeGrafter"/>
</dbReference>
<comment type="similarity">
    <text evidence="2 5">Belongs to the DegT/DnrJ/EryC1 family.</text>
</comment>
<sequence length="378" mass="40240">MGILFSAPQAEYDIIREQWLADVAQIGRQGVFVGGARVSKFESAWASYLDAGAAIGVGNGTDALFLALKALGIGPGDEVITAANTFVATASAIHHTGATPVLVDCSDGYLMDLADVRAAVTARTRAVIPVHLYGQLIDLAEWKAWSEERGIALVEDCAQAAGASLRGKAAGSWGVMGCFSFYPDKNLGALGDGGAVVTSSPEMAGRLRKLRNHGGEARYQHELPGFNSRLDPIQASALHCKLAYLDEWNAHRRSAAGWYRSHLAGVSELTLPGPVEPDDSSHVFHLYVVRVGGGRRDELRRQLQKKGILTAVQYPVPVHLLPAYAGLGYGPGSFPRAERYAAEILSLPMHAALQERDVAAIGAEIQSFFAASPVPGRS</sequence>
<keyword evidence="6" id="KW-0032">Aminotransferase</keyword>
<protein>
    <submittedName>
        <fullName evidence="6">DegT/DnrJ/EryC1/StrS family aminotransferase</fullName>
    </submittedName>
</protein>
<gene>
    <name evidence="6" type="ORF">HGI30_17875</name>
</gene>
<dbReference type="InterPro" id="IPR000653">
    <property type="entry name" value="DegT/StrS_aminotransferase"/>
</dbReference>
<evidence type="ECO:0000256" key="1">
    <source>
        <dbReference type="ARBA" id="ARBA00022898"/>
    </source>
</evidence>
<reference evidence="6 7" key="1">
    <citation type="submission" date="2020-04" db="EMBL/GenBank/DDBJ databases">
        <title>Novel Paenibacillus strain UniB2 isolated from commercial digestive syrup.</title>
        <authorList>
            <person name="Thorat V."/>
            <person name="Kirdat K."/>
            <person name="Tiwarekar B."/>
            <person name="Yadav A."/>
        </authorList>
    </citation>
    <scope>NUCLEOTIDE SEQUENCE [LARGE SCALE GENOMIC DNA]</scope>
    <source>
        <strain evidence="6 7">UniB2</strain>
    </source>
</reference>
<feature type="modified residue" description="N6-(pyridoxal phosphate)lysine" evidence="4">
    <location>
        <position position="185"/>
    </location>
</feature>
<dbReference type="AlphaFoldDB" id="A0A6H2H1N3"/>
<organism evidence="6 7">
    <name type="scientific">Paenibacillus albicereus</name>
    <dbReference type="NCBI Taxonomy" id="2726185"/>
    <lineage>
        <taxon>Bacteria</taxon>
        <taxon>Bacillati</taxon>
        <taxon>Bacillota</taxon>
        <taxon>Bacilli</taxon>
        <taxon>Bacillales</taxon>
        <taxon>Paenibacillaceae</taxon>
        <taxon>Paenibacillus</taxon>
    </lineage>
</organism>
<keyword evidence="7" id="KW-1185">Reference proteome</keyword>
<keyword evidence="1 4" id="KW-0663">Pyridoxal phosphate</keyword>
<feature type="active site" description="Proton acceptor" evidence="3">
    <location>
        <position position="185"/>
    </location>
</feature>
<dbReference type="InterPro" id="IPR015422">
    <property type="entry name" value="PyrdxlP-dep_Trfase_small"/>
</dbReference>
<dbReference type="InterPro" id="IPR015421">
    <property type="entry name" value="PyrdxlP-dep_Trfase_major"/>
</dbReference>
<accession>A0A6H2H1N3</accession>
<name>A0A6H2H1N3_9BACL</name>
<evidence type="ECO:0000256" key="5">
    <source>
        <dbReference type="RuleBase" id="RU004508"/>
    </source>
</evidence>
<dbReference type="KEGG" id="palr:HGI30_17875"/>
<dbReference type="Gene3D" id="3.90.1150.10">
    <property type="entry name" value="Aspartate Aminotransferase, domain 1"/>
    <property type="match status" value="1"/>
</dbReference>
<dbReference type="PIRSF" id="PIRSF000390">
    <property type="entry name" value="PLP_StrS"/>
    <property type="match status" value="1"/>
</dbReference>
<proteinExistence type="inferred from homology"/>
<evidence type="ECO:0000313" key="6">
    <source>
        <dbReference type="EMBL" id="QJC53258.1"/>
    </source>
</evidence>
<dbReference type="GO" id="GO:0008483">
    <property type="term" value="F:transaminase activity"/>
    <property type="evidence" value="ECO:0007669"/>
    <property type="project" value="UniProtKB-KW"/>
</dbReference>
<dbReference type="Gene3D" id="3.40.640.10">
    <property type="entry name" value="Type I PLP-dependent aspartate aminotransferase-like (Major domain)"/>
    <property type="match status" value="1"/>
</dbReference>
<dbReference type="EMBL" id="CP051428">
    <property type="protein sequence ID" value="QJC53258.1"/>
    <property type="molecule type" value="Genomic_DNA"/>
</dbReference>
<dbReference type="Pfam" id="PF01041">
    <property type="entry name" value="DegT_DnrJ_EryC1"/>
    <property type="match status" value="1"/>
</dbReference>
<dbReference type="PANTHER" id="PTHR30244:SF36">
    <property type="entry name" value="3-OXO-GLUCOSE-6-PHOSPHATE:GLUTAMATE AMINOTRANSFERASE"/>
    <property type="match status" value="1"/>
</dbReference>
<evidence type="ECO:0000256" key="4">
    <source>
        <dbReference type="PIRSR" id="PIRSR000390-2"/>
    </source>
</evidence>
<dbReference type="CDD" id="cd00616">
    <property type="entry name" value="AHBA_syn"/>
    <property type="match status" value="1"/>
</dbReference>
<dbReference type="SUPFAM" id="SSF53383">
    <property type="entry name" value="PLP-dependent transferases"/>
    <property type="match status" value="1"/>
</dbReference>
<evidence type="ECO:0000256" key="2">
    <source>
        <dbReference type="ARBA" id="ARBA00037999"/>
    </source>
</evidence>
<dbReference type="GO" id="GO:0000271">
    <property type="term" value="P:polysaccharide biosynthetic process"/>
    <property type="evidence" value="ECO:0007669"/>
    <property type="project" value="TreeGrafter"/>
</dbReference>
<dbReference type="Proteomes" id="UP000502136">
    <property type="component" value="Chromosome"/>
</dbReference>
<dbReference type="InterPro" id="IPR015424">
    <property type="entry name" value="PyrdxlP-dep_Trfase"/>
</dbReference>
<evidence type="ECO:0000256" key="3">
    <source>
        <dbReference type="PIRSR" id="PIRSR000390-1"/>
    </source>
</evidence>
<dbReference type="PANTHER" id="PTHR30244">
    <property type="entry name" value="TRANSAMINASE"/>
    <property type="match status" value="1"/>
</dbReference>
<keyword evidence="6" id="KW-0808">Transferase</keyword>
<evidence type="ECO:0000313" key="7">
    <source>
        <dbReference type="Proteomes" id="UP000502136"/>
    </source>
</evidence>
<dbReference type="RefSeq" id="WP_168908799.1">
    <property type="nucleotide sequence ID" value="NZ_CP051428.1"/>
</dbReference>